<keyword evidence="4" id="KW-1185">Reference proteome</keyword>
<dbReference type="AlphaFoldDB" id="A0A0K1PEG5"/>
<keyword evidence="1" id="KW-0175">Coiled coil</keyword>
<evidence type="ECO:0000313" key="4">
    <source>
        <dbReference type="Proteomes" id="UP000055590"/>
    </source>
</evidence>
<evidence type="ECO:0000313" key="3">
    <source>
        <dbReference type="EMBL" id="AKU91892.1"/>
    </source>
</evidence>
<feature type="region of interest" description="Disordered" evidence="2">
    <location>
        <begin position="242"/>
        <end position="263"/>
    </location>
</feature>
<dbReference type="EMBL" id="CP012332">
    <property type="protein sequence ID" value="AKU91892.1"/>
    <property type="molecule type" value="Genomic_DNA"/>
</dbReference>
<dbReference type="STRING" id="1391653.AKJ08_2279"/>
<feature type="coiled-coil region" evidence="1">
    <location>
        <begin position="88"/>
        <end position="115"/>
    </location>
</feature>
<proteinExistence type="predicted"/>
<evidence type="ECO:0000256" key="2">
    <source>
        <dbReference type="SAM" id="MobiDB-lite"/>
    </source>
</evidence>
<name>A0A0K1PEG5_9BACT</name>
<reference evidence="3 4" key="1">
    <citation type="submission" date="2015-08" db="EMBL/GenBank/DDBJ databases">
        <authorList>
            <person name="Babu N.S."/>
            <person name="Beckwith C.J."/>
            <person name="Beseler K.G."/>
            <person name="Brison A."/>
            <person name="Carone J.V."/>
            <person name="Caskin T.P."/>
            <person name="Diamond M."/>
            <person name="Durham M.E."/>
            <person name="Foxe J.M."/>
            <person name="Go M."/>
            <person name="Henderson B.A."/>
            <person name="Jones I.B."/>
            <person name="McGettigan J.A."/>
            <person name="Micheletti S.J."/>
            <person name="Nasrallah M.E."/>
            <person name="Ortiz D."/>
            <person name="Piller C.R."/>
            <person name="Privatt S.R."/>
            <person name="Schneider S.L."/>
            <person name="Sharp S."/>
            <person name="Smith T.C."/>
            <person name="Stanton J.D."/>
            <person name="Ullery H.E."/>
            <person name="Wilson R.J."/>
            <person name="Serrano M.G."/>
            <person name="Buck G."/>
            <person name="Lee V."/>
            <person name="Wang Y."/>
            <person name="Carvalho R."/>
            <person name="Voegtly L."/>
            <person name="Shi R."/>
            <person name="Duckworth R."/>
            <person name="Johnson A."/>
            <person name="Loviza R."/>
            <person name="Walstead R."/>
            <person name="Shah Z."/>
            <person name="Kiflezghi M."/>
            <person name="Wade K."/>
            <person name="Ball S.L."/>
            <person name="Bradley K.W."/>
            <person name="Asai D.J."/>
            <person name="Bowman C.A."/>
            <person name="Russell D.A."/>
            <person name="Pope W.H."/>
            <person name="Jacobs-Sera D."/>
            <person name="Hendrix R.W."/>
            <person name="Hatfull G.F."/>
        </authorList>
    </citation>
    <scope>NUCLEOTIDE SEQUENCE [LARGE SCALE GENOMIC DNA]</scope>
    <source>
        <strain evidence="3 4">DSM 27710</strain>
    </source>
</reference>
<gene>
    <name evidence="3" type="ORF">AKJ08_2279</name>
</gene>
<dbReference type="SUPFAM" id="SSF48452">
    <property type="entry name" value="TPR-like"/>
    <property type="match status" value="1"/>
</dbReference>
<protein>
    <submittedName>
        <fullName evidence="3">TPR repeat containing exported protein</fullName>
    </submittedName>
</protein>
<organism evidence="3 4">
    <name type="scientific">Vulgatibacter incomptus</name>
    <dbReference type="NCBI Taxonomy" id="1391653"/>
    <lineage>
        <taxon>Bacteria</taxon>
        <taxon>Pseudomonadati</taxon>
        <taxon>Myxococcota</taxon>
        <taxon>Myxococcia</taxon>
        <taxon>Myxococcales</taxon>
        <taxon>Cystobacterineae</taxon>
        <taxon>Vulgatibacteraceae</taxon>
        <taxon>Vulgatibacter</taxon>
    </lineage>
</organism>
<accession>A0A0K1PEG5</accession>
<dbReference type="Gene3D" id="1.25.40.10">
    <property type="entry name" value="Tetratricopeptide repeat domain"/>
    <property type="match status" value="1"/>
</dbReference>
<sequence length="263" mass="29995">MAVLLWGTAACYPIWLGNRLEDRVETLDNATRENRAQQDETRRNLGERIDELDGTLDRMTKSATRTTAEVAASTDDLVRKVQLLRGELEKVTWRFEEVSQRFEQLERRVAALGGEDALRKLEAKQALGSVERPTDKQKFFDLAKGHHDRGDYATSRMLFQEFIEKWKFDDLAPQAQLLVGDSLVAEKKHRAAVLEYQKVREVWPKSRFLPDALYKLGLSFLELGLAPEGTTFLEEAAKYPGQQAGKDAKAKLTELSKNKNKKK</sequence>
<dbReference type="KEGG" id="vin:AKJ08_2279"/>
<feature type="compositionally biased region" description="Basic and acidic residues" evidence="2">
    <location>
        <begin position="246"/>
        <end position="257"/>
    </location>
</feature>
<dbReference type="Proteomes" id="UP000055590">
    <property type="component" value="Chromosome"/>
</dbReference>
<dbReference type="InterPro" id="IPR011990">
    <property type="entry name" value="TPR-like_helical_dom_sf"/>
</dbReference>
<evidence type="ECO:0000256" key="1">
    <source>
        <dbReference type="SAM" id="Coils"/>
    </source>
</evidence>